<feature type="site" description="Discriminates between blocked and unblocked aminoacyl-tRNA" evidence="4">
    <location>
        <position position="9"/>
    </location>
</feature>
<dbReference type="GO" id="GO:0004045">
    <property type="term" value="F:peptidyl-tRNA hydrolase activity"/>
    <property type="evidence" value="ECO:0007669"/>
    <property type="project" value="UniProtKB-EC"/>
</dbReference>
<accession>A0ABT7PKR8</accession>
<dbReference type="PANTHER" id="PTHR17224:SF1">
    <property type="entry name" value="PEPTIDYL-TRNA HYDROLASE"/>
    <property type="match status" value="1"/>
</dbReference>
<feature type="site" description="Stabilizes the basic form of H active site to accept a proton" evidence="4">
    <location>
        <position position="91"/>
    </location>
</feature>
<name>A0ABT7PKR8_9BACT</name>
<dbReference type="EC" id="3.1.1.29" evidence="4"/>
<gene>
    <name evidence="4 5" type="primary">pth</name>
    <name evidence="5" type="ORF">QTN89_16545</name>
</gene>
<evidence type="ECO:0000256" key="1">
    <source>
        <dbReference type="ARBA" id="ARBA00022555"/>
    </source>
</evidence>
<comment type="function">
    <text evidence="4">Catalyzes the release of premature peptidyl moieties from peptidyl-tRNA molecules trapped in stalled 50S ribosomal subunits, and thus maintains levels of free tRNAs and 50S ribosomes.</text>
</comment>
<reference evidence="5 6" key="1">
    <citation type="submission" date="2023-06" db="EMBL/GenBank/DDBJ databases">
        <title>Roseiconus lacunae JC819 isolated from Gulf of Mannar region, Tamil Nadu.</title>
        <authorList>
            <person name="Pk S."/>
            <person name="Ch S."/>
            <person name="Ch V.R."/>
        </authorList>
    </citation>
    <scope>NUCLEOTIDE SEQUENCE [LARGE SCALE GENOMIC DNA]</scope>
    <source>
        <strain evidence="5 6">JC819</strain>
    </source>
</reference>
<dbReference type="NCBIfam" id="TIGR00447">
    <property type="entry name" value="pth"/>
    <property type="match status" value="1"/>
</dbReference>
<dbReference type="HAMAP" id="MF_00083">
    <property type="entry name" value="Pept_tRNA_hydro_bact"/>
    <property type="match status" value="1"/>
</dbReference>
<keyword evidence="1 4" id="KW-0820">tRNA-binding</keyword>
<dbReference type="SUPFAM" id="SSF53178">
    <property type="entry name" value="Peptidyl-tRNA hydrolase-like"/>
    <property type="match status" value="1"/>
</dbReference>
<evidence type="ECO:0000256" key="4">
    <source>
        <dbReference type="HAMAP-Rule" id="MF_00083"/>
    </source>
</evidence>
<feature type="binding site" evidence="4">
    <location>
        <position position="64"/>
    </location>
    <ligand>
        <name>tRNA</name>
        <dbReference type="ChEBI" id="CHEBI:17843"/>
    </ligand>
</feature>
<keyword evidence="6" id="KW-1185">Reference proteome</keyword>
<dbReference type="PANTHER" id="PTHR17224">
    <property type="entry name" value="PEPTIDYL-TRNA HYDROLASE"/>
    <property type="match status" value="1"/>
</dbReference>
<feature type="binding site" evidence="4">
    <location>
        <position position="14"/>
    </location>
    <ligand>
        <name>tRNA</name>
        <dbReference type="ChEBI" id="CHEBI:17843"/>
    </ligand>
</feature>
<sequence length="196" mass="21003">MKLIVGLGNPGRKYEMTRHNVGFIVAHKVAVLTSAGTAKTKFEGELNESSIGGQKAAILLPQTFMNASGQSVRKAVDFYKLSLSDLLVVCDDLNLPSGKLRLRPSGSAGGQNGLKDIIRHLGSESFPRLRVGIGRPPEGWAVTDYVLGKFSKQEQETFEAATTRAAHAAISFVTDGVDSTMSQFNAAQASPKQPEK</sequence>
<dbReference type="RefSeq" id="WP_149499663.1">
    <property type="nucleotide sequence ID" value="NZ_CP141221.1"/>
</dbReference>
<keyword evidence="2 4" id="KW-0378">Hydrolase</keyword>
<evidence type="ECO:0000313" key="6">
    <source>
        <dbReference type="Proteomes" id="UP001239462"/>
    </source>
</evidence>
<proteinExistence type="inferred from homology"/>
<comment type="function">
    <text evidence="4">Hydrolyzes ribosome-free peptidyl-tRNAs (with 1 or more amino acids incorporated), which drop off the ribosome during protein synthesis, or as a result of ribosome stalling.</text>
</comment>
<dbReference type="Proteomes" id="UP001239462">
    <property type="component" value="Unassembled WGS sequence"/>
</dbReference>
<keyword evidence="3 4" id="KW-0694">RNA-binding</keyword>
<comment type="similarity">
    <text evidence="4">Belongs to the PTH family.</text>
</comment>
<dbReference type="InterPro" id="IPR036416">
    <property type="entry name" value="Pept_tRNA_hydro_sf"/>
</dbReference>
<dbReference type="Gene3D" id="3.40.50.1470">
    <property type="entry name" value="Peptidyl-tRNA hydrolase"/>
    <property type="match status" value="1"/>
</dbReference>
<comment type="catalytic activity">
    <reaction evidence="4">
        <text>an N-acyl-L-alpha-aminoacyl-tRNA + H2O = an N-acyl-L-amino acid + a tRNA + H(+)</text>
        <dbReference type="Rhea" id="RHEA:54448"/>
        <dbReference type="Rhea" id="RHEA-COMP:10123"/>
        <dbReference type="Rhea" id="RHEA-COMP:13883"/>
        <dbReference type="ChEBI" id="CHEBI:15377"/>
        <dbReference type="ChEBI" id="CHEBI:15378"/>
        <dbReference type="ChEBI" id="CHEBI:59874"/>
        <dbReference type="ChEBI" id="CHEBI:78442"/>
        <dbReference type="ChEBI" id="CHEBI:138191"/>
        <dbReference type="EC" id="3.1.1.29"/>
    </reaction>
</comment>
<evidence type="ECO:0000256" key="3">
    <source>
        <dbReference type="ARBA" id="ARBA00022884"/>
    </source>
</evidence>
<keyword evidence="4" id="KW-0963">Cytoplasm</keyword>
<evidence type="ECO:0000256" key="2">
    <source>
        <dbReference type="ARBA" id="ARBA00022801"/>
    </source>
</evidence>
<comment type="subunit">
    <text evidence="4">Monomer.</text>
</comment>
<feature type="active site" description="Proton acceptor" evidence="4">
    <location>
        <position position="19"/>
    </location>
</feature>
<dbReference type="InterPro" id="IPR001328">
    <property type="entry name" value="Pept_tRNA_hydro"/>
</dbReference>
<organism evidence="5 6">
    <name type="scientific">Roseiconus lacunae</name>
    <dbReference type="NCBI Taxonomy" id="2605694"/>
    <lineage>
        <taxon>Bacteria</taxon>
        <taxon>Pseudomonadati</taxon>
        <taxon>Planctomycetota</taxon>
        <taxon>Planctomycetia</taxon>
        <taxon>Pirellulales</taxon>
        <taxon>Pirellulaceae</taxon>
        <taxon>Roseiconus</taxon>
    </lineage>
</organism>
<feature type="binding site" evidence="4">
    <location>
        <position position="112"/>
    </location>
    <ligand>
        <name>tRNA</name>
        <dbReference type="ChEBI" id="CHEBI:17843"/>
    </ligand>
</feature>
<feature type="binding site" evidence="4">
    <location>
        <position position="66"/>
    </location>
    <ligand>
        <name>tRNA</name>
        <dbReference type="ChEBI" id="CHEBI:17843"/>
    </ligand>
</feature>
<comment type="subcellular location">
    <subcellularLocation>
        <location evidence="4">Cytoplasm</location>
    </subcellularLocation>
</comment>
<dbReference type="Pfam" id="PF01195">
    <property type="entry name" value="Pept_tRNA_hydro"/>
    <property type="match status" value="1"/>
</dbReference>
<dbReference type="CDD" id="cd00462">
    <property type="entry name" value="PTH"/>
    <property type="match status" value="1"/>
</dbReference>
<evidence type="ECO:0000313" key="5">
    <source>
        <dbReference type="EMBL" id="MDM4017058.1"/>
    </source>
</evidence>
<comment type="caution">
    <text evidence="5">The sequence shown here is derived from an EMBL/GenBank/DDBJ whole genome shotgun (WGS) entry which is preliminary data.</text>
</comment>
<dbReference type="EMBL" id="JASZZN010000012">
    <property type="protein sequence ID" value="MDM4017058.1"/>
    <property type="molecule type" value="Genomic_DNA"/>
</dbReference>
<protein>
    <recommendedName>
        <fullName evidence="4">Peptidyl-tRNA hydrolase</fullName>
        <shortName evidence="4">Pth</shortName>
        <ecNumber evidence="4">3.1.1.29</ecNumber>
    </recommendedName>
</protein>